<dbReference type="GO" id="GO:0008757">
    <property type="term" value="F:S-adenosylmethionine-dependent methyltransferase activity"/>
    <property type="evidence" value="ECO:0007669"/>
    <property type="project" value="UniProtKB-ARBA"/>
</dbReference>
<dbReference type="EMBL" id="NFMF01000010">
    <property type="protein sequence ID" value="PNH21080.1"/>
    <property type="molecule type" value="Genomic_DNA"/>
</dbReference>
<dbReference type="InterPro" id="IPR007848">
    <property type="entry name" value="Small_mtfrase_dom"/>
</dbReference>
<proteinExistence type="predicted"/>
<dbReference type="GO" id="GO:0032259">
    <property type="term" value="P:methylation"/>
    <property type="evidence" value="ECO:0007669"/>
    <property type="project" value="UniProtKB-KW"/>
</dbReference>
<dbReference type="STRING" id="1588748.HMPREF3182_00482"/>
<reference evidence="2" key="1">
    <citation type="submission" date="2016-01" db="EMBL/GenBank/DDBJ databases">
        <authorList>
            <person name="Oliw E.H."/>
        </authorList>
    </citation>
    <scope>NUCLEOTIDE SEQUENCE [LARGE SCALE GENOMIC DNA]</scope>
    <source>
        <strain evidence="2">KA00182</strain>
    </source>
</reference>
<gene>
    <name evidence="3" type="ORF">CAL30_06550</name>
    <name evidence="2" type="ORF">HMPREF3182_00482</name>
</gene>
<reference evidence="4" key="2">
    <citation type="submission" date="2016-01" db="EMBL/GenBank/DDBJ databases">
        <authorList>
            <person name="Mitreva M."/>
            <person name="Pepin K.H."/>
            <person name="Mihindukulasuriya K.A."/>
            <person name="Fulton R."/>
            <person name="Fronick C."/>
            <person name="O'Laughlin M."/>
            <person name="Miner T."/>
            <person name="Herter B."/>
            <person name="Rosa B.A."/>
            <person name="Cordes M."/>
            <person name="Tomlinson C."/>
            <person name="Wollam A."/>
            <person name="Palsikar V.B."/>
            <person name="Mardis E.R."/>
            <person name="Wilson R.K."/>
        </authorList>
    </citation>
    <scope>NUCLEOTIDE SEQUENCE [LARGE SCALE GENOMIC DNA]</scope>
    <source>
        <strain evidence="4">KA00182</strain>
    </source>
</reference>
<comment type="caution">
    <text evidence="2">The sequence shown here is derived from an EMBL/GenBank/DDBJ whole genome shotgun (WGS) entry which is preliminary data.</text>
</comment>
<evidence type="ECO:0000259" key="1">
    <source>
        <dbReference type="Pfam" id="PF05175"/>
    </source>
</evidence>
<dbReference type="Gene3D" id="3.40.50.150">
    <property type="entry name" value="Vaccinia Virus protein VP39"/>
    <property type="match status" value="1"/>
</dbReference>
<protein>
    <submittedName>
        <fullName evidence="2 3">Methyltransferase</fullName>
    </submittedName>
</protein>
<dbReference type="InterPro" id="IPR029063">
    <property type="entry name" value="SAM-dependent_MTases_sf"/>
</dbReference>
<sequence length="245" mass="27554">MKVKQGERIDSLLLEGMKIIQRSDQFCFSLDTILLAHFGSRPRGPILDLGTGTAVIPLILAARGATSIEAIEYNPIMADIAQRNVLLNQKESDIHIQKGDYRKLQAWYASGSFAMVYANPPYREKSRGAYSQQAGIRRACHEETVTLEEVIKAASFALKYGGYFRMVHITERLTDILALLRRYGIEPKRLQFVHSRLDKASKIFLMEGSRGGNPGLEILPPLVVHRDDGSYCDEILSYYQGQGEM</sequence>
<dbReference type="AlphaFoldDB" id="A0A134CJI9"/>
<accession>A0A134CJI9</accession>
<dbReference type="PATRIC" id="fig|1588748.3.peg.465"/>
<dbReference type="InterPro" id="IPR050210">
    <property type="entry name" value="tRNA_Adenine-N(6)_MTase"/>
</dbReference>
<dbReference type="Proteomes" id="UP000242958">
    <property type="component" value="Unassembled WGS sequence"/>
</dbReference>
<evidence type="ECO:0000313" key="4">
    <source>
        <dbReference type="Proteomes" id="UP000070160"/>
    </source>
</evidence>
<accession>A0A2J8B8H9</accession>
<feature type="domain" description="Methyltransferase small" evidence="1">
    <location>
        <begin position="33"/>
        <end position="167"/>
    </location>
</feature>
<keyword evidence="2" id="KW-0808">Transferase</keyword>
<dbReference type="PANTHER" id="PTHR47739:SF1">
    <property type="entry name" value="TRNA1(VAL) (ADENINE(37)-N6)-METHYLTRANSFERASE"/>
    <property type="match status" value="1"/>
</dbReference>
<dbReference type="Pfam" id="PF05175">
    <property type="entry name" value="MTS"/>
    <property type="match status" value="1"/>
</dbReference>
<dbReference type="GO" id="GO:0008170">
    <property type="term" value="F:N-methyltransferase activity"/>
    <property type="evidence" value="ECO:0007669"/>
    <property type="project" value="UniProtKB-ARBA"/>
</dbReference>
<dbReference type="PROSITE" id="PS00092">
    <property type="entry name" value="N6_MTASE"/>
    <property type="match status" value="1"/>
</dbReference>
<dbReference type="InterPro" id="IPR002052">
    <property type="entry name" value="DNA_methylase_N6_adenine_CS"/>
</dbReference>
<name>A0A134CJI9_9FIRM</name>
<dbReference type="EMBL" id="LSDT01000014">
    <property type="protein sequence ID" value="KXB92365.1"/>
    <property type="molecule type" value="Genomic_DNA"/>
</dbReference>
<evidence type="ECO:0000313" key="2">
    <source>
        <dbReference type="EMBL" id="KXB92365.1"/>
    </source>
</evidence>
<dbReference type="RefSeq" id="WP_007392438.1">
    <property type="nucleotide sequence ID" value="NZ_KQ960933.1"/>
</dbReference>
<dbReference type="PANTHER" id="PTHR47739">
    <property type="entry name" value="TRNA1(VAL) (ADENINE(37)-N6)-METHYLTRANSFERASE"/>
    <property type="match status" value="1"/>
</dbReference>
<keyword evidence="4" id="KW-1185">Reference proteome</keyword>
<organism evidence="2 4">
    <name type="scientific">Megasphaera hutchinsoni</name>
    <dbReference type="NCBI Taxonomy" id="1588748"/>
    <lineage>
        <taxon>Bacteria</taxon>
        <taxon>Bacillati</taxon>
        <taxon>Bacillota</taxon>
        <taxon>Negativicutes</taxon>
        <taxon>Veillonellales</taxon>
        <taxon>Veillonellaceae</taxon>
        <taxon>Megasphaera</taxon>
    </lineage>
</organism>
<evidence type="ECO:0000313" key="5">
    <source>
        <dbReference type="Proteomes" id="UP000242958"/>
    </source>
</evidence>
<reference evidence="3 5" key="3">
    <citation type="submission" date="2017-05" db="EMBL/GenBank/DDBJ databases">
        <authorList>
            <person name="Song R."/>
            <person name="Chenine A.L."/>
            <person name="Ruprecht R.M."/>
        </authorList>
    </citation>
    <scope>NUCLEOTIDE SEQUENCE [LARGE SCALE GENOMIC DNA]</scope>
    <source>
        <strain evidence="3 5">KA00229</strain>
    </source>
</reference>
<dbReference type="GO" id="GO:0003676">
    <property type="term" value="F:nucleic acid binding"/>
    <property type="evidence" value="ECO:0007669"/>
    <property type="project" value="InterPro"/>
</dbReference>
<dbReference type="Proteomes" id="UP000070160">
    <property type="component" value="Unassembled WGS sequence"/>
</dbReference>
<keyword evidence="2" id="KW-0489">Methyltransferase</keyword>
<evidence type="ECO:0000313" key="3">
    <source>
        <dbReference type="EMBL" id="PNH21080.1"/>
    </source>
</evidence>
<dbReference type="CDD" id="cd02440">
    <property type="entry name" value="AdoMet_MTases"/>
    <property type="match status" value="1"/>
</dbReference>
<dbReference type="SUPFAM" id="SSF53335">
    <property type="entry name" value="S-adenosyl-L-methionine-dependent methyltransferases"/>
    <property type="match status" value="1"/>
</dbReference>